<evidence type="ECO:0000313" key="2">
    <source>
        <dbReference type="EMBL" id="AMM31447.1"/>
    </source>
</evidence>
<evidence type="ECO:0000256" key="1">
    <source>
        <dbReference type="SAM" id="Phobius"/>
    </source>
</evidence>
<feature type="transmembrane region" description="Helical" evidence="1">
    <location>
        <begin position="330"/>
        <end position="349"/>
    </location>
</feature>
<dbReference type="OrthoDB" id="5241899at2"/>
<gene>
    <name evidence="2" type="ORF">SA2016_0757</name>
</gene>
<feature type="transmembrane region" description="Helical" evidence="1">
    <location>
        <begin position="245"/>
        <end position="263"/>
    </location>
</feature>
<organism evidence="2 3">
    <name type="scientific">Sinomonas atrocyanea</name>
    <dbReference type="NCBI Taxonomy" id="37927"/>
    <lineage>
        <taxon>Bacteria</taxon>
        <taxon>Bacillati</taxon>
        <taxon>Actinomycetota</taxon>
        <taxon>Actinomycetes</taxon>
        <taxon>Micrococcales</taxon>
        <taxon>Micrococcaceae</taxon>
        <taxon>Sinomonas</taxon>
    </lineage>
</organism>
<feature type="transmembrane region" description="Helical" evidence="1">
    <location>
        <begin position="269"/>
        <end position="288"/>
    </location>
</feature>
<feature type="transmembrane region" description="Helical" evidence="1">
    <location>
        <begin position="91"/>
        <end position="115"/>
    </location>
</feature>
<dbReference type="PATRIC" id="fig|37927.3.peg.777"/>
<dbReference type="RefSeq" id="WP_066495432.1">
    <property type="nucleotide sequence ID" value="NZ_BJMO01000012.1"/>
</dbReference>
<dbReference type="EMBL" id="CP014518">
    <property type="protein sequence ID" value="AMM31447.1"/>
    <property type="molecule type" value="Genomic_DNA"/>
</dbReference>
<dbReference type="Proteomes" id="UP000070134">
    <property type="component" value="Chromosome"/>
</dbReference>
<feature type="transmembrane region" description="Helical" evidence="1">
    <location>
        <begin position="300"/>
        <end position="318"/>
    </location>
</feature>
<sequence>MDAAAAPALAGPPASARRSTTAAEDTVSLVAGLWLLTGTYVDGWAHNNLAHLETFFTPWHAVLYSGFAANAVWIGSLVWRRHRRGNRWADALPVGYGGAALGVALFLVSGVADLVWHSVFGIEQDIKALFSPSHLGLATGGFLILGAPFAAAAAAPPGRTTPARLTTALVSAGLCGMVAIFILQEFAVFARHGLIQTYGPSLGGIRAVVPGTSASTIVALGSFLVSTAALFVPILLAASRWRVPAGVPALLAFVPSVALQAMVGFRDVWLVLAAAAGAALVGLAWLALRPRPDRAVRLRAAAAIAPPLFWGPYFAGVAWTDGRLSFSPEIWTGILVWTALETLAIAVLLSATRKPPARGALWRRDGGRSRMSARD</sequence>
<keyword evidence="3" id="KW-1185">Reference proteome</keyword>
<feature type="transmembrane region" description="Helical" evidence="1">
    <location>
        <begin position="135"/>
        <end position="155"/>
    </location>
</feature>
<name>A0A126ZWV6_9MICC</name>
<evidence type="ECO:0000313" key="3">
    <source>
        <dbReference type="Proteomes" id="UP000070134"/>
    </source>
</evidence>
<dbReference type="KEGG" id="satk:SA2016_0757"/>
<feature type="transmembrane region" description="Helical" evidence="1">
    <location>
        <begin position="61"/>
        <end position="79"/>
    </location>
</feature>
<reference evidence="2 3" key="1">
    <citation type="submission" date="2016-02" db="EMBL/GenBank/DDBJ databases">
        <title>Complete genome of Sinomonas atrocyanea KCTC 3377.</title>
        <authorList>
            <person name="Kim K.M."/>
        </authorList>
    </citation>
    <scope>NUCLEOTIDE SEQUENCE [LARGE SCALE GENOMIC DNA]</scope>
    <source>
        <strain evidence="2 3">KCTC 3377</strain>
    </source>
</reference>
<keyword evidence="1" id="KW-0812">Transmembrane</keyword>
<dbReference type="STRING" id="37927.SA2016_0757"/>
<keyword evidence="1" id="KW-0472">Membrane</keyword>
<protein>
    <submittedName>
        <fullName evidence="2">Uncharacterized protein</fullName>
    </submittedName>
</protein>
<feature type="transmembrane region" description="Helical" evidence="1">
    <location>
        <begin position="217"/>
        <end position="238"/>
    </location>
</feature>
<dbReference type="AlphaFoldDB" id="A0A126ZWV6"/>
<feature type="transmembrane region" description="Helical" evidence="1">
    <location>
        <begin position="167"/>
        <end position="190"/>
    </location>
</feature>
<proteinExistence type="predicted"/>
<accession>A0A126ZWV6</accession>
<keyword evidence="1" id="KW-1133">Transmembrane helix</keyword>